<evidence type="ECO:0000256" key="4">
    <source>
        <dbReference type="ARBA" id="ARBA00022803"/>
    </source>
</evidence>
<accession>A0A1H3SSH9</accession>
<organism evidence="5 6">
    <name type="scientific">Jannaschia faecimaris</name>
    <dbReference type="NCBI Taxonomy" id="1244108"/>
    <lineage>
        <taxon>Bacteria</taxon>
        <taxon>Pseudomonadati</taxon>
        <taxon>Pseudomonadota</taxon>
        <taxon>Alphaproteobacteria</taxon>
        <taxon>Rhodobacterales</taxon>
        <taxon>Roseobacteraceae</taxon>
        <taxon>Jannaschia</taxon>
    </lineage>
</organism>
<comment type="similarity">
    <text evidence="1">Belongs to the TTC38 family.</text>
</comment>
<dbReference type="EMBL" id="FNPX01000013">
    <property type="protein sequence ID" value="SDZ41053.1"/>
    <property type="molecule type" value="Genomic_DNA"/>
</dbReference>
<keyword evidence="3" id="KW-0677">Repeat</keyword>
<evidence type="ECO:0000256" key="3">
    <source>
        <dbReference type="ARBA" id="ARBA00022737"/>
    </source>
</evidence>
<keyword evidence="4" id="KW-0802">TPR repeat</keyword>
<dbReference type="RefSeq" id="WP_092646907.1">
    <property type="nucleotide sequence ID" value="NZ_FNPX01000013.1"/>
</dbReference>
<dbReference type="InterPro" id="IPR011990">
    <property type="entry name" value="TPR-like_helical_dom_sf"/>
</dbReference>
<dbReference type="SUPFAM" id="SSF48452">
    <property type="entry name" value="TPR-like"/>
    <property type="match status" value="1"/>
</dbReference>
<dbReference type="PANTHER" id="PTHR16263:SF4">
    <property type="entry name" value="TETRATRICOPEPTIDE REPEAT PROTEIN 38"/>
    <property type="match status" value="1"/>
</dbReference>
<dbReference type="InterPro" id="IPR033891">
    <property type="entry name" value="TTC38"/>
</dbReference>
<dbReference type="PANTHER" id="PTHR16263">
    <property type="entry name" value="TETRATRICOPEPTIDE REPEAT PROTEIN 38"/>
    <property type="match status" value="1"/>
</dbReference>
<evidence type="ECO:0000313" key="5">
    <source>
        <dbReference type="EMBL" id="SDZ41053.1"/>
    </source>
</evidence>
<evidence type="ECO:0000313" key="6">
    <source>
        <dbReference type="Proteomes" id="UP000198914"/>
    </source>
</evidence>
<gene>
    <name evidence="5" type="ORF">SAMN05444004_11390</name>
</gene>
<proteinExistence type="inferred from homology"/>
<dbReference type="Gene3D" id="1.25.40.10">
    <property type="entry name" value="Tetratricopeptide repeat domain"/>
    <property type="match status" value="1"/>
</dbReference>
<dbReference type="OrthoDB" id="9815900at2"/>
<reference evidence="6" key="1">
    <citation type="submission" date="2016-10" db="EMBL/GenBank/DDBJ databases">
        <authorList>
            <person name="Varghese N."/>
            <person name="Submissions S."/>
        </authorList>
    </citation>
    <scope>NUCLEOTIDE SEQUENCE [LARGE SCALE GENOMIC DNA]</scope>
    <source>
        <strain evidence="6">DSM 100420</strain>
    </source>
</reference>
<dbReference type="CDD" id="cd05804">
    <property type="entry name" value="StaR_like"/>
    <property type="match status" value="1"/>
</dbReference>
<sequence>MSRYDLFEQPVTLADADAVTEWNAMSRAFMAHGASTPGHLGKLLDIAPEYGAAYAIKGLFYALLGRRELLSDAAIALSKAETLISDANARERGFIGALQHVLAGNITNAVLALEAILEVAPTDTLAMKLSHALRFVLGDGAGMRQSIEAVLPRYRDDHAGRGYLLGCHAFALEETGDYARAALAGRAALTLAPDDAWGLHAVAHVHDMTADAKGGLEWLDGREAAWAHCNNFRFHVWWHKALMMLELGRMDAVLELYDTHVRSEKTDDYRDISNATSLLSRLELEGVDVSDRWEELADLAENRTEDGCLIFADLHYLLALSHENRDDGIARMMSRLATDASRSGNEVEKRMAVPGLNAARGLEAFGDGDYGLAFAALTKARPHMQGAGGSHAQRDVFERITIDAGLRAGRLHEVEALLSDRTARRGGYEDRYSATRRQMIARAVDPACRFGATA</sequence>
<keyword evidence="6" id="KW-1185">Reference proteome</keyword>
<name>A0A1H3SSH9_9RHOB</name>
<evidence type="ECO:0000256" key="2">
    <source>
        <dbReference type="ARBA" id="ARBA00019992"/>
    </source>
</evidence>
<dbReference type="STRING" id="1244108.SAMN05444004_11390"/>
<dbReference type="AlphaFoldDB" id="A0A1H3SSH9"/>
<dbReference type="Proteomes" id="UP000198914">
    <property type="component" value="Unassembled WGS sequence"/>
</dbReference>
<evidence type="ECO:0000256" key="1">
    <source>
        <dbReference type="ARBA" id="ARBA00005857"/>
    </source>
</evidence>
<protein>
    <recommendedName>
        <fullName evidence="2">Tetratricopeptide repeat protein 38</fullName>
    </recommendedName>
</protein>